<dbReference type="PROSITE" id="PS51257">
    <property type="entry name" value="PROKAR_LIPOPROTEIN"/>
    <property type="match status" value="1"/>
</dbReference>
<evidence type="ECO:0008006" key="3">
    <source>
        <dbReference type="Google" id="ProtNLM"/>
    </source>
</evidence>
<name>A0ABS9RPK8_9FLAO</name>
<dbReference type="RefSeq" id="WP_240575482.1">
    <property type="nucleotide sequence ID" value="NZ_JAKVQD010000014.1"/>
</dbReference>
<proteinExistence type="predicted"/>
<reference evidence="1" key="1">
    <citation type="submission" date="2022-02" db="EMBL/GenBank/DDBJ databases">
        <title>Aestuariibaculum sp., a marine bacterium isolated from sediment in Guangxi.</title>
        <authorList>
            <person name="Ying J."/>
        </authorList>
    </citation>
    <scope>NUCLEOTIDE SEQUENCE</scope>
    <source>
        <strain evidence="1">L182</strain>
    </source>
</reference>
<organism evidence="1 2">
    <name type="scientific">Aestuariibaculum lutulentum</name>
    <dbReference type="NCBI Taxonomy" id="2920935"/>
    <lineage>
        <taxon>Bacteria</taxon>
        <taxon>Pseudomonadati</taxon>
        <taxon>Bacteroidota</taxon>
        <taxon>Flavobacteriia</taxon>
        <taxon>Flavobacteriales</taxon>
        <taxon>Flavobacteriaceae</taxon>
    </lineage>
</organism>
<evidence type="ECO:0000313" key="2">
    <source>
        <dbReference type="Proteomes" id="UP001156141"/>
    </source>
</evidence>
<dbReference type="Proteomes" id="UP001156141">
    <property type="component" value="Unassembled WGS sequence"/>
</dbReference>
<sequence length="201" mass="24178">MIRKFKLLILIGFIISSCSSSKKLDIWTKQSKIKEVKNFESQLNPNSEFLNQNVSLSESIYPKVKEFEMANPLIIRREKTSLLPVYAEYFYSKPDSILRYVSYDWENNRYGNYFDKKKDWETQSKKLTEYNAEYERIKKQLISEFGQPIEQDNQPQETKSNYGGPDYLSRNTIWESDKKFMKLNMIFGASTYRIRLYYYWK</sequence>
<comment type="caution">
    <text evidence="1">The sequence shown here is derived from an EMBL/GenBank/DDBJ whole genome shotgun (WGS) entry which is preliminary data.</text>
</comment>
<evidence type="ECO:0000313" key="1">
    <source>
        <dbReference type="EMBL" id="MCH4554134.1"/>
    </source>
</evidence>
<accession>A0ABS9RPK8</accession>
<gene>
    <name evidence="1" type="ORF">MKW35_16035</name>
</gene>
<keyword evidence="2" id="KW-1185">Reference proteome</keyword>
<dbReference type="EMBL" id="JAKVQD010000014">
    <property type="protein sequence ID" value="MCH4554134.1"/>
    <property type="molecule type" value="Genomic_DNA"/>
</dbReference>
<protein>
    <recommendedName>
        <fullName evidence="3">Lipoprotein</fullName>
    </recommendedName>
</protein>